<keyword evidence="4" id="KW-1185">Reference proteome</keyword>
<dbReference type="InterPro" id="IPR053058">
    <property type="entry name" value="Mulikevirus_tape_measure"/>
</dbReference>
<evidence type="ECO:0000256" key="1">
    <source>
        <dbReference type="SAM" id="MobiDB-lite"/>
    </source>
</evidence>
<protein>
    <submittedName>
        <fullName evidence="3">Tape measure protein</fullName>
    </submittedName>
</protein>
<dbReference type="NCBIfam" id="TIGR02675">
    <property type="entry name" value="tape_meas_nterm"/>
    <property type="match status" value="1"/>
</dbReference>
<dbReference type="AlphaFoldDB" id="A0A8J6JIX3"/>
<name>A0A8J6JIX3_9FIRM</name>
<comment type="caution">
    <text evidence="3">The sequence shown here is derived from an EMBL/GenBank/DDBJ whole genome shotgun (WGS) entry which is preliminary data.</text>
</comment>
<sequence>MAEASIALKLQDNFSQAIINMRNACTPFRSDVTELQKELDRLNGKRVDLKVDLTRAKNELAQARRAFKEAEAGTDEMEKATKRAALAAAEADYSNLTEQLSVVSQQARRTQRDIDAASDAASRADNRAGARNNGGAGSGGAAGGDVLGTLGKAGLMGMLGQSLGQVTDTFLGSALGGSVGSALSGGISGAAAGAAIGSVIPGIGTAIGAAVGGLTGLVGGAADIFKEQDDAFKSYVRDQYGSLQSARTAELESGGQIASGRETSLTSFATLLGGRENAVSYLDEVKTLANSTPFLYDDITGLSKTMLTFGTAVDEIIPTLTAVGDTGAALGMGTADINTVATALGRMQSTDKASLEYINLMTERGIGALNWLAEKDGISVAQVYENISKGNYSGREVADFLIKRMQKDYGGAMEEQSLTYAGLSSTMEGWTQEMRSAQGDAYNEKAKLGLQDNIAFLQGEAGAALEQMNAYIGEGKALAENLSGQYQREAMSALLLGGPTSLYGEEQAGTLQAMHEEYAALQKQFDEGDDESKAVAAANMERLKSAAEGLAEDAYNVSDTAKGVQEAERDLVKALQDNTAALQAHMPEYLMGQQQDKGQAASAFSQFMLGPKGDGEGGFSTAWTQRMEAEGDLLAAGMGVNSHATGLKRVPYDNYFALLHQDEEIVPASEARGRASGGGGGGVVITGNEFHIRQESDIQDVARELMQEIRLARLAGEYGL</sequence>
<dbReference type="Proteomes" id="UP000607645">
    <property type="component" value="Unassembled WGS sequence"/>
</dbReference>
<dbReference type="EMBL" id="JACOPQ010000002">
    <property type="protein sequence ID" value="MBC5736074.1"/>
    <property type="molecule type" value="Genomic_DNA"/>
</dbReference>
<dbReference type="PANTHER" id="PTHR38812">
    <property type="entry name" value="MU-LIKE PROPHAGE FLUMU PROTEIN GP42"/>
    <property type="match status" value="1"/>
</dbReference>
<organism evidence="3 4">
    <name type="scientific">Lawsonibacter faecis</name>
    <dbReference type="NCBI Taxonomy" id="2763052"/>
    <lineage>
        <taxon>Bacteria</taxon>
        <taxon>Bacillati</taxon>
        <taxon>Bacillota</taxon>
        <taxon>Clostridia</taxon>
        <taxon>Eubacteriales</taxon>
        <taxon>Oscillospiraceae</taxon>
        <taxon>Lawsonibacter</taxon>
    </lineage>
</organism>
<dbReference type="RefSeq" id="WP_186918471.1">
    <property type="nucleotide sequence ID" value="NZ_JACOPQ010000002.1"/>
</dbReference>
<reference evidence="3" key="1">
    <citation type="submission" date="2020-08" db="EMBL/GenBank/DDBJ databases">
        <title>Genome public.</title>
        <authorList>
            <person name="Liu C."/>
            <person name="Sun Q."/>
        </authorList>
    </citation>
    <scope>NUCLEOTIDE SEQUENCE</scope>
    <source>
        <strain evidence="3">NSJ-52</strain>
    </source>
</reference>
<evidence type="ECO:0000313" key="3">
    <source>
        <dbReference type="EMBL" id="MBC5736074.1"/>
    </source>
</evidence>
<dbReference type="Pfam" id="PF20155">
    <property type="entry name" value="TMP_3"/>
    <property type="match status" value="1"/>
</dbReference>
<feature type="domain" description="Tape measure protein N-terminal" evidence="2">
    <location>
        <begin position="267"/>
        <end position="427"/>
    </location>
</feature>
<evidence type="ECO:0000313" key="4">
    <source>
        <dbReference type="Proteomes" id="UP000607645"/>
    </source>
</evidence>
<feature type="region of interest" description="Disordered" evidence="1">
    <location>
        <begin position="104"/>
        <end position="138"/>
    </location>
</feature>
<gene>
    <name evidence="3" type="ORF">H8S62_03500</name>
</gene>
<evidence type="ECO:0000259" key="2">
    <source>
        <dbReference type="Pfam" id="PF20155"/>
    </source>
</evidence>
<dbReference type="PANTHER" id="PTHR38812:SF2">
    <property type="entry name" value="MU-LIKE PROPHAGE FLUMU PROTEIN GP42"/>
    <property type="match status" value="1"/>
</dbReference>
<dbReference type="InterPro" id="IPR013491">
    <property type="entry name" value="Tape_meas_N"/>
</dbReference>
<accession>A0A8J6JIX3</accession>
<proteinExistence type="predicted"/>